<reference evidence="2 3" key="1">
    <citation type="submission" date="2018-01" db="EMBL/GenBank/DDBJ databases">
        <title>Harnessing the power of phylogenomics to disentangle the directionality and signatures of interkingdom host jumping in the parasitic fungal genus Tolypocladium.</title>
        <authorList>
            <person name="Quandt C.A."/>
            <person name="Patterson W."/>
            <person name="Spatafora J.W."/>
        </authorList>
    </citation>
    <scope>NUCLEOTIDE SEQUENCE [LARGE SCALE GENOMIC DNA]</scope>
    <source>
        <strain evidence="2 3">NRBC 100945</strain>
    </source>
</reference>
<accession>A0A2S4KP93</accession>
<feature type="signal peptide" evidence="1">
    <location>
        <begin position="1"/>
        <end position="26"/>
    </location>
</feature>
<dbReference type="AlphaFoldDB" id="A0A2S4KP93"/>
<comment type="caution">
    <text evidence="2">The sequence shown here is derived from an EMBL/GenBank/DDBJ whole genome shotgun (WGS) entry which is preliminary data.</text>
</comment>
<dbReference type="Proteomes" id="UP000237481">
    <property type="component" value="Unassembled WGS sequence"/>
</dbReference>
<evidence type="ECO:0000313" key="3">
    <source>
        <dbReference type="Proteomes" id="UP000237481"/>
    </source>
</evidence>
<organism evidence="2 3">
    <name type="scientific">Tolypocladium paradoxum</name>
    <dbReference type="NCBI Taxonomy" id="94208"/>
    <lineage>
        <taxon>Eukaryota</taxon>
        <taxon>Fungi</taxon>
        <taxon>Dikarya</taxon>
        <taxon>Ascomycota</taxon>
        <taxon>Pezizomycotina</taxon>
        <taxon>Sordariomycetes</taxon>
        <taxon>Hypocreomycetidae</taxon>
        <taxon>Hypocreales</taxon>
        <taxon>Ophiocordycipitaceae</taxon>
        <taxon>Tolypocladium</taxon>
    </lineage>
</organism>
<dbReference type="InterPro" id="IPR017946">
    <property type="entry name" value="PLC-like_Pdiesterase_TIM-brl"/>
</dbReference>
<dbReference type="OrthoDB" id="4907280at2759"/>
<dbReference type="GO" id="GO:0006629">
    <property type="term" value="P:lipid metabolic process"/>
    <property type="evidence" value="ECO:0007669"/>
    <property type="project" value="InterPro"/>
</dbReference>
<dbReference type="GO" id="GO:0008081">
    <property type="term" value="F:phosphoric diester hydrolase activity"/>
    <property type="evidence" value="ECO:0007669"/>
    <property type="project" value="InterPro"/>
</dbReference>
<keyword evidence="1" id="KW-0732">Signal</keyword>
<evidence type="ECO:0000313" key="2">
    <source>
        <dbReference type="EMBL" id="POR32018.1"/>
    </source>
</evidence>
<sequence length="319" mass="34977">MAPISRILGSLWAAAVLITNSLLVQALPNEAPASVVAHDANVTDIASRDGCEPFYAIAHRVTMVYSVGDALDNGANALEMDMTAWMDQWYADHDGTPIGRGHTARTMFEAVAQERRDGKNVIFVWLDLKNPDYGDAGYTNSNIEALRNLVRDILEPVGVQVLYGFYYSQTSGRAYQVIRDGLNDNEALGVDGAADSVQNVFEAGGPANIKQRVLSEGVFSPWLDFSDCSGNGKSICSQLRRGAESGAFGKVFGWTIAEYSTKQANLFMSDACVDGLIYGFVSTQYYDHADTRFSLSILTNWLEENGDKRCMATVYDKPW</sequence>
<gene>
    <name evidence="2" type="ORF">TPAR_07765</name>
</gene>
<dbReference type="EMBL" id="PKSG01000927">
    <property type="protein sequence ID" value="POR32018.1"/>
    <property type="molecule type" value="Genomic_DNA"/>
</dbReference>
<dbReference type="Gene3D" id="3.20.20.190">
    <property type="entry name" value="Phosphatidylinositol (PI) phosphodiesterase"/>
    <property type="match status" value="1"/>
</dbReference>
<name>A0A2S4KP93_9HYPO</name>
<evidence type="ECO:0000256" key="1">
    <source>
        <dbReference type="SAM" id="SignalP"/>
    </source>
</evidence>
<protein>
    <submittedName>
        <fullName evidence="2">Phospholipase D</fullName>
    </submittedName>
</protein>
<proteinExistence type="predicted"/>
<keyword evidence="3" id="KW-1185">Reference proteome</keyword>
<feature type="chain" id="PRO_5015769982" evidence="1">
    <location>
        <begin position="27"/>
        <end position="319"/>
    </location>
</feature>